<evidence type="ECO:0000259" key="5">
    <source>
        <dbReference type="Pfam" id="PF24827"/>
    </source>
</evidence>
<evidence type="ECO:0000256" key="2">
    <source>
        <dbReference type="ARBA" id="ARBA00022723"/>
    </source>
</evidence>
<feature type="domain" description="Succinylglutamate desuccinylase/Aspartoacylase catalytic" evidence="5">
    <location>
        <begin position="31"/>
        <end position="84"/>
    </location>
</feature>
<dbReference type="Proteomes" id="UP000054717">
    <property type="component" value="Unassembled WGS sequence"/>
</dbReference>
<protein>
    <submittedName>
        <fullName evidence="6">Succinylglutamate desuccinylase/aspartoacylase family protein</fullName>
    </submittedName>
</protein>
<dbReference type="RefSeq" id="WP_125469808.1">
    <property type="nucleotide sequence ID" value="NZ_FCNZ02000036.1"/>
</dbReference>
<keyword evidence="2" id="KW-0479">Metal-binding</keyword>
<dbReference type="InterPro" id="IPR055438">
    <property type="entry name" value="AstE_AspA_cat"/>
</dbReference>
<evidence type="ECO:0000256" key="4">
    <source>
        <dbReference type="ARBA" id="ARBA00022833"/>
    </source>
</evidence>
<accession>A0A158K9D8</accession>
<keyword evidence="7" id="KW-1185">Reference proteome</keyword>
<dbReference type="AlphaFoldDB" id="A0A158K9D8"/>
<dbReference type="SUPFAM" id="SSF53187">
    <property type="entry name" value="Zn-dependent exopeptidases"/>
    <property type="match status" value="1"/>
</dbReference>
<organism evidence="6 7">
    <name type="scientific">Caballeronia telluris</name>
    <dbReference type="NCBI Taxonomy" id="326475"/>
    <lineage>
        <taxon>Bacteria</taxon>
        <taxon>Pseudomonadati</taxon>
        <taxon>Pseudomonadota</taxon>
        <taxon>Betaproteobacteria</taxon>
        <taxon>Burkholderiales</taxon>
        <taxon>Burkholderiaceae</taxon>
        <taxon>Caballeronia</taxon>
    </lineage>
</organism>
<comment type="caution">
    <text evidence="6">The sequence shown here is derived from an EMBL/GenBank/DDBJ whole genome shotgun (WGS) entry which is preliminary data.</text>
</comment>
<evidence type="ECO:0000256" key="3">
    <source>
        <dbReference type="ARBA" id="ARBA00022801"/>
    </source>
</evidence>
<sequence>MQTRIHPLTSPTLGTARTLVSHHYGPDDASRKVYIQASPHADELPGMVVAWYLKRHFAQLERDGRLRAQIVLVPVANPAGLNQHWLGTQMGRFGNGEARQGNLLVP</sequence>
<dbReference type="EMBL" id="FCNZ02000036">
    <property type="protein sequence ID" value="SAL77736.1"/>
    <property type="molecule type" value="Genomic_DNA"/>
</dbReference>
<dbReference type="Pfam" id="PF24827">
    <property type="entry name" value="AstE_AspA_cat"/>
    <property type="match status" value="1"/>
</dbReference>
<gene>
    <name evidence="6" type="ORF">AWB66_05694</name>
</gene>
<dbReference type="Gene3D" id="3.40.630.10">
    <property type="entry name" value="Zn peptidases"/>
    <property type="match status" value="1"/>
</dbReference>
<dbReference type="GO" id="GO:0046872">
    <property type="term" value="F:metal ion binding"/>
    <property type="evidence" value="ECO:0007669"/>
    <property type="project" value="UniProtKB-KW"/>
</dbReference>
<keyword evidence="3" id="KW-0378">Hydrolase</keyword>
<name>A0A158K9D8_9BURK</name>
<dbReference type="GO" id="GO:0016788">
    <property type="term" value="F:hydrolase activity, acting on ester bonds"/>
    <property type="evidence" value="ECO:0007669"/>
    <property type="project" value="InterPro"/>
</dbReference>
<evidence type="ECO:0000313" key="6">
    <source>
        <dbReference type="EMBL" id="SAL77736.1"/>
    </source>
</evidence>
<dbReference type="STRING" id="326475.AWB66_05694"/>
<reference evidence="6" key="1">
    <citation type="submission" date="2016-01" db="EMBL/GenBank/DDBJ databases">
        <authorList>
            <person name="Peeters Charlotte."/>
        </authorList>
    </citation>
    <scope>NUCLEOTIDE SEQUENCE</scope>
    <source>
        <strain evidence="6">LMG 22936</strain>
    </source>
</reference>
<evidence type="ECO:0000313" key="7">
    <source>
        <dbReference type="Proteomes" id="UP000054717"/>
    </source>
</evidence>
<evidence type="ECO:0000256" key="1">
    <source>
        <dbReference type="ARBA" id="ARBA00001947"/>
    </source>
</evidence>
<comment type="cofactor">
    <cofactor evidence="1">
        <name>Zn(2+)</name>
        <dbReference type="ChEBI" id="CHEBI:29105"/>
    </cofactor>
</comment>
<keyword evidence="4" id="KW-0862">Zinc</keyword>
<proteinExistence type="predicted"/>